<evidence type="ECO:0000259" key="7">
    <source>
        <dbReference type="PROSITE" id="PS50922"/>
    </source>
</evidence>
<name>A0A4U7APV0_9PEZI</name>
<dbReference type="GO" id="GO:0005783">
    <property type="term" value="C:endoplasmic reticulum"/>
    <property type="evidence" value="ECO:0007669"/>
    <property type="project" value="TreeGrafter"/>
</dbReference>
<feature type="transmembrane region" description="Helical" evidence="6">
    <location>
        <begin position="142"/>
        <end position="162"/>
    </location>
</feature>
<dbReference type="GO" id="GO:0016020">
    <property type="term" value="C:membrane"/>
    <property type="evidence" value="ECO:0007669"/>
    <property type="project" value="UniProtKB-SubCell"/>
</dbReference>
<feature type="domain" description="TLC" evidence="7">
    <location>
        <begin position="70"/>
        <end position="304"/>
    </location>
</feature>
<evidence type="ECO:0000256" key="5">
    <source>
        <dbReference type="PROSITE-ProRule" id="PRU00205"/>
    </source>
</evidence>
<dbReference type="GO" id="GO:0055088">
    <property type="term" value="P:lipid homeostasis"/>
    <property type="evidence" value="ECO:0007669"/>
    <property type="project" value="TreeGrafter"/>
</dbReference>
<evidence type="ECO:0000256" key="3">
    <source>
        <dbReference type="ARBA" id="ARBA00022989"/>
    </source>
</evidence>
<dbReference type="Pfam" id="PF03798">
    <property type="entry name" value="TRAM_LAG1_CLN8"/>
    <property type="match status" value="1"/>
</dbReference>
<dbReference type="SMART" id="SM00724">
    <property type="entry name" value="TLC"/>
    <property type="match status" value="1"/>
</dbReference>
<keyword evidence="3 6" id="KW-1133">Transmembrane helix</keyword>
<feature type="transmembrane region" description="Helical" evidence="6">
    <location>
        <begin position="201"/>
        <end position="221"/>
    </location>
</feature>
<dbReference type="PROSITE" id="PS50922">
    <property type="entry name" value="TLC"/>
    <property type="match status" value="1"/>
</dbReference>
<evidence type="ECO:0000256" key="2">
    <source>
        <dbReference type="ARBA" id="ARBA00022692"/>
    </source>
</evidence>
<comment type="caution">
    <text evidence="8">The sequence shown here is derived from an EMBL/GenBank/DDBJ whole genome shotgun (WGS) entry which is preliminary data.</text>
</comment>
<feature type="transmembrane region" description="Helical" evidence="6">
    <location>
        <begin position="37"/>
        <end position="61"/>
    </location>
</feature>
<accession>A0A4U7APV0</accession>
<dbReference type="InterPro" id="IPR050846">
    <property type="entry name" value="TLCD"/>
</dbReference>
<keyword evidence="4 5" id="KW-0472">Membrane</keyword>
<protein>
    <submittedName>
        <fullName evidence="8">TLC domain-containing protein</fullName>
    </submittedName>
</protein>
<keyword evidence="2 5" id="KW-0812">Transmembrane</keyword>
<evidence type="ECO:0000313" key="9">
    <source>
        <dbReference type="Proteomes" id="UP000308133"/>
    </source>
</evidence>
<comment type="subcellular location">
    <subcellularLocation>
        <location evidence="1">Membrane</location>
        <topology evidence="1">Multi-pass membrane protein</topology>
    </subcellularLocation>
</comment>
<feature type="transmembrane region" description="Helical" evidence="6">
    <location>
        <begin position="111"/>
        <end position="130"/>
    </location>
</feature>
<evidence type="ECO:0000256" key="1">
    <source>
        <dbReference type="ARBA" id="ARBA00004141"/>
    </source>
</evidence>
<proteinExistence type="predicted"/>
<sequence length="356" mass="40620">MRDPFPFSPPPQFIQDAVRPLAEYLNMATLPLHIHEIVFAIALYSFINSVVSPWLSMLLCPQTYSRLDARTRISWNVHVVSLFQSVLICALALWVTFADKERANMDWEERIWGYTGAVGLITSMACGYFIWDLVVTAKRVDIFGVGMLFHAISATAVFSLGFRPFVNYYATVFILYELSTPFNNFHWFLDKLHLTGSTYQWINGIILISTFIGCRLVWGNINSVFVFHDMWVAYKSGKITTTRDIWPEGKPPGSLVDESGVFVSSRRELPLWLAASYLGANLILSSLNLYWSNKMIETVRKRFDPPFGTKGVVKGKKKAEADGVKKEEPLIMRGVDDHDRKTVEIEGREVRSRRRG</sequence>
<gene>
    <name evidence="8" type="ORF">C1H76_9240</name>
</gene>
<feature type="transmembrane region" description="Helical" evidence="6">
    <location>
        <begin position="271"/>
        <end position="291"/>
    </location>
</feature>
<dbReference type="AlphaFoldDB" id="A0A4U7APV0"/>
<dbReference type="Proteomes" id="UP000308133">
    <property type="component" value="Unassembled WGS sequence"/>
</dbReference>
<organism evidence="8 9">
    <name type="scientific">Elsinoe australis</name>
    <dbReference type="NCBI Taxonomy" id="40998"/>
    <lineage>
        <taxon>Eukaryota</taxon>
        <taxon>Fungi</taxon>
        <taxon>Dikarya</taxon>
        <taxon>Ascomycota</taxon>
        <taxon>Pezizomycotina</taxon>
        <taxon>Dothideomycetes</taxon>
        <taxon>Dothideomycetidae</taxon>
        <taxon>Myriangiales</taxon>
        <taxon>Elsinoaceae</taxon>
        <taxon>Elsinoe</taxon>
    </lineage>
</organism>
<dbReference type="PANTHER" id="PTHR13439">
    <property type="entry name" value="CT120 PROTEIN"/>
    <property type="match status" value="1"/>
</dbReference>
<evidence type="ECO:0000256" key="6">
    <source>
        <dbReference type="SAM" id="Phobius"/>
    </source>
</evidence>
<dbReference type="InterPro" id="IPR006634">
    <property type="entry name" value="TLC-dom"/>
</dbReference>
<dbReference type="PANTHER" id="PTHR13439:SF0">
    <property type="entry name" value="TOPOISOMERASE I DAMAGE AFFECTED PROTEIN 4"/>
    <property type="match status" value="1"/>
</dbReference>
<evidence type="ECO:0000313" key="8">
    <source>
        <dbReference type="EMBL" id="TKX18451.1"/>
    </source>
</evidence>
<feature type="transmembrane region" description="Helical" evidence="6">
    <location>
        <begin position="168"/>
        <end position="189"/>
    </location>
</feature>
<dbReference type="EMBL" id="PTQR01000128">
    <property type="protein sequence ID" value="TKX18451.1"/>
    <property type="molecule type" value="Genomic_DNA"/>
</dbReference>
<reference evidence="8 9" key="1">
    <citation type="submission" date="2018-02" db="EMBL/GenBank/DDBJ databases">
        <title>Draft genome sequences of Elsinoe sp., causing black scab on jojoba.</title>
        <authorList>
            <person name="Stodart B."/>
            <person name="Jeffress S."/>
            <person name="Ash G."/>
            <person name="Arun Chinnappa K."/>
        </authorList>
    </citation>
    <scope>NUCLEOTIDE SEQUENCE [LARGE SCALE GENOMIC DNA]</scope>
    <source>
        <strain evidence="8 9">Hillstone_2</strain>
    </source>
</reference>
<evidence type="ECO:0000256" key="4">
    <source>
        <dbReference type="ARBA" id="ARBA00023136"/>
    </source>
</evidence>
<feature type="transmembrane region" description="Helical" evidence="6">
    <location>
        <begin position="73"/>
        <end position="95"/>
    </location>
</feature>